<comment type="caution">
    <text evidence="2">The sequence shown here is derived from an EMBL/GenBank/DDBJ whole genome shotgun (WGS) entry which is preliminary data.</text>
</comment>
<dbReference type="AlphaFoldDB" id="A3XL45"/>
<proteinExistence type="predicted"/>
<name>A3XL45_LEEBM</name>
<organism evidence="2 3">
    <name type="scientific">Leeuwenhoekiella blandensis (strain CECT 7118 / CCUG 51940 / KCTC 22103 / MED217)</name>
    <name type="common">Flavobacterium sp. (strain MED217)</name>
    <dbReference type="NCBI Taxonomy" id="398720"/>
    <lineage>
        <taxon>Bacteria</taxon>
        <taxon>Pseudomonadati</taxon>
        <taxon>Bacteroidota</taxon>
        <taxon>Flavobacteriia</taxon>
        <taxon>Flavobacteriales</taxon>
        <taxon>Flavobacteriaceae</taxon>
        <taxon>Leeuwenhoekiella</taxon>
    </lineage>
</organism>
<evidence type="ECO:0000313" key="2">
    <source>
        <dbReference type="EMBL" id="EAQ49725.1"/>
    </source>
</evidence>
<dbReference type="Pfam" id="PF03929">
    <property type="entry name" value="PepSY_TM"/>
    <property type="match status" value="1"/>
</dbReference>
<feature type="transmembrane region" description="Helical" evidence="1">
    <location>
        <begin position="423"/>
        <end position="442"/>
    </location>
</feature>
<evidence type="ECO:0000313" key="3">
    <source>
        <dbReference type="Proteomes" id="UP000001601"/>
    </source>
</evidence>
<keyword evidence="1" id="KW-1133">Transmembrane helix</keyword>
<feature type="transmembrane region" description="Helical" evidence="1">
    <location>
        <begin position="145"/>
        <end position="167"/>
    </location>
</feature>
<dbReference type="STRING" id="398720.MED217_01205"/>
<dbReference type="Proteomes" id="UP000001601">
    <property type="component" value="Unassembled WGS sequence"/>
</dbReference>
<feature type="transmembrane region" description="Helical" evidence="1">
    <location>
        <begin position="188"/>
        <end position="216"/>
    </location>
</feature>
<feature type="transmembrane region" description="Helical" evidence="1">
    <location>
        <begin position="487"/>
        <end position="506"/>
    </location>
</feature>
<dbReference type="PANTHER" id="PTHR34219:SF3">
    <property type="entry name" value="BLL7967 PROTEIN"/>
    <property type="match status" value="1"/>
</dbReference>
<feature type="transmembrane region" description="Helical" evidence="1">
    <location>
        <begin position="454"/>
        <end position="475"/>
    </location>
</feature>
<sequence length="516" mass="59126">MGKRVYNILFNLHTVSGIVISVALYVIFFAGSFSFFRDEIVAWERNEQAQNADNLPNEIDRILKHLDSTYILDGRDINLKTYYAERAIAVNLSASQDSLAPEKAKQAAFFYIDPVDLKEQSYVDAYSLGEFLYRLHFFAQIYYPVGYYLSGFVAFFFLFAIITGVLVHWKKIVSNFYTFRPWTKLKTLWTDAHTALGIIGLPFQFILAVTGAFFMLKALLVAPSVLALYNGDQNQLYEDLEFNKPTYAFAHDRLKKLPGLDAYIKQTQSEWTDINLNELTINNYADANMQITLNGQLDYATTFNGIGSIKFEPATGSTTILKDPYQPASYLDAVKNVTYRLHFGDYGGYFLRIISFILGIISCVVIISGVLIWLIARDRKNLPEHKRRFYNKVARVYMAICLSMYPVTALSFIAVKVNPAGQAFLYWFYFISWLIFSMYLIWRKDLKYMSNFCLLSGSILGVLIPIFNGIISDAWFWNSFAQGDVQIAFVDVFWLVLSMLSFFAYAKSKPSNLINN</sequence>
<dbReference type="PANTHER" id="PTHR34219">
    <property type="entry name" value="IRON-REGULATED INNER MEMBRANE PROTEIN-RELATED"/>
    <property type="match status" value="1"/>
</dbReference>
<gene>
    <name evidence="2" type="ORF">MED217_01205</name>
</gene>
<protein>
    <submittedName>
        <fullName evidence="2">Membrane protein, putative</fullName>
    </submittedName>
</protein>
<dbReference type="InterPro" id="IPR005625">
    <property type="entry name" value="PepSY-ass_TM"/>
</dbReference>
<keyword evidence="1" id="KW-0812">Transmembrane</keyword>
<keyword evidence="3" id="KW-1185">Reference proteome</keyword>
<feature type="transmembrane region" description="Helical" evidence="1">
    <location>
        <begin position="349"/>
        <end position="375"/>
    </location>
</feature>
<dbReference type="eggNOG" id="COG3182">
    <property type="taxonomic scope" value="Bacteria"/>
</dbReference>
<reference evidence="2 3" key="1">
    <citation type="journal article" date="2007" name="Nature">
        <title>Light stimulates growth of proteorhodopsin-containing marine Flavobacteria.</title>
        <authorList>
            <person name="Gomez-Consarnau L."/>
            <person name="Gonzalez J.M."/>
            <person name="Coll-Llado M."/>
            <person name="Gourdon P."/>
            <person name="Pascher T."/>
            <person name="Neutze R."/>
            <person name="Pedros-Alio C."/>
            <person name="Pinhassi J."/>
        </authorList>
    </citation>
    <scope>NUCLEOTIDE SEQUENCE [LARGE SCALE GENOMIC DNA]</scope>
    <source>
        <strain evidence="2 3">MED217</strain>
    </source>
</reference>
<feature type="transmembrane region" description="Helical" evidence="1">
    <location>
        <begin position="12"/>
        <end position="36"/>
    </location>
</feature>
<keyword evidence="1" id="KW-0472">Membrane</keyword>
<accession>A3XL45</accession>
<dbReference type="OrthoDB" id="6307929at2"/>
<evidence type="ECO:0000256" key="1">
    <source>
        <dbReference type="SAM" id="Phobius"/>
    </source>
</evidence>
<dbReference type="RefSeq" id="WP_009778636.1">
    <property type="nucleotide sequence ID" value="NZ_CH672395.1"/>
</dbReference>
<feature type="transmembrane region" description="Helical" evidence="1">
    <location>
        <begin position="396"/>
        <end position="417"/>
    </location>
</feature>
<dbReference type="EMBL" id="AANC01000003">
    <property type="protein sequence ID" value="EAQ49725.1"/>
    <property type="molecule type" value="Genomic_DNA"/>
</dbReference>
<dbReference type="HOGENOM" id="CLU_025664_1_0_10"/>